<proteinExistence type="inferred from homology"/>
<comment type="similarity">
    <text evidence="6">Belongs to the peptidase S1 family. CLIP subfamily.</text>
</comment>
<dbReference type="Gene3D" id="3.10.250.10">
    <property type="entry name" value="SRCR-like domain"/>
    <property type="match status" value="1"/>
</dbReference>
<dbReference type="PROSITE" id="PS50287">
    <property type="entry name" value="SRCR_2"/>
    <property type="match status" value="1"/>
</dbReference>
<dbReference type="Pfam" id="PF00089">
    <property type="entry name" value="Trypsin"/>
    <property type="match status" value="1"/>
</dbReference>
<reference evidence="12" key="1">
    <citation type="submission" date="2020-03" db="EMBL/GenBank/DDBJ databases">
        <title>Studies in the Genomics of Life Span.</title>
        <authorList>
            <person name="Glass D."/>
        </authorList>
    </citation>
    <scope>NUCLEOTIDE SEQUENCE</scope>
    <source>
        <strain evidence="12">LTLLF</strain>
        <tissue evidence="12">Muscle</tissue>
    </source>
</reference>
<dbReference type="SUPFAM" id="SSF48726">
    <property type="entry name" value="Immunoglobulin"/>
    <property type="match status" value="1"/>
</dbReference>
<evidence type="ECO:0000256" key="7">
    <source>
        <dbReference type="PROSITE-ProRule" id="PRU00196"/>
    </source>
</evidence>
<dbReference type="PANTHER" id="PTHR24252">
    <property type="entry name" value="ACROSIN-RELATED"/>
    <property type="match status" value="1"/>
</dbReference>
<dbReference type="EMBL" id="JAATJU010004698">
    <property type="protein sequence ID" value="KAH0519576.1"/>
    <property type="molecule type" value="Genomic_DNA"/>
</dbReference>
<dbReference type="PROSITE" id="PS50240">
    <property type="entry name" value="TRYPSIN_DOM"/>
    <property type="match status" value="1"/>
</dbReference>
<dbReference type="FunFam" id="2.40.10.10:FF:000002">
    <property type="entry name" value="Transmembrane protease serine"/>
    <property type="match status" value="1"/>
</dbReference>
<dbReference type="SUPFAM" id="SSF50494">
    <property type="entry name" value="Trypsin-like serine proteases"/>
    <property type="match status" value="1"/>
</dbReference>
<keyword evidence="1" id="KW-0645">Protease</keyword>
<comment type="caution">
    <text evidence="7">Lacks conserved residue(s) required for the propagation of feature annotation.</text>
</comment>
<accession>A0A8J6L268</accession>
<organism evidence="12 13">
    <name type="scientific">Microtus ochrogaster</name>
    <name type="common">Prairie vole</name>
    <dbReference type="NCBI Taxonomy" id="79684"/>
    <lineage>
        <taxon>Eukaryota</taxon>
        <taxon>Metazoa</taxon>
        <taxon>Chordata</taxon>
        <taxon>Craniata</taxon>
        <taxon>Vertebrata</taxon>
        <taxon>Euteleostomi</taxon>
        <taxon>Mammalia</taxon>
        <taxon>Eutheria</taxon>
        <taxon>Euarchontoglires</taxon>
        <taxon>Glires</taxon>
        <taxon>Rodentia</taxon>
        <taxon>Myomorpha</taxon>
        <taxon>Muroidea</taxon>
        <taxon>Cricetidae</taxon>
        <taxon>Arvicolinae</taxon>
        <taxon>Microtus</taxon>
    </lineage>
</organism>
<dbReference type="InterPro" id="IPR001254">
    <property type="entry name" value="Trypsin_dom"/>
</dbReference>
<feature type="domain" description="Ig-like" evidence="11">
    <location>
        <begin position="374"/>
        <end position="474"/>
    </location>
</feature>
<dbReference type="InterPro" id="IPR009003">
    <property type="entry name" value="Peptidase_S1_PA"/>
</dbReference>
<dbReference type="PANTHER" id="PTHR24252:SF27">
    <property type="entry name" value="TRANSMEMBRANE PROTEASE SERINE 3-LIKE"/>
    <property type="match status" value="1"/>
</dbReference>
<feature type="compositionally biased region" description="Basic and acidic residues" evidence="8">
    <location>
        <begin position="526"/>
        <end position="547"/>
    </location>
</feature>
<comment type="caution">
    <text evidence="12">The sequence shown here is derived from an EMBL/GenBank/DDBJ whole genome shotgun (WGS) entry which is preliminary data.</text>
</comment>
<dbReference type="CDD" id="cd00190">
    <property type="entry name" value="Tryp_SPc"/>
    <property type="match status" value="1"/>
</dbReference>
<evidence type="ECO:0000256" key="3">
    <source>
        <dbReference type="ARBA" id="ARBA00022825"/>
    </source>
</evidence>
<dbReference type="GO" id="GO:0016020">
    <property type="term" value="C:membrane"/>
    <property type="evidence" value="ECO:0007669"/>
    <property type="project" value="InterPro"/>
</dbReference>
<dbReference type="InterPro" id="IPR013783">
    <property type="entry name" value="Ig-like_fold"/>
</dbReference>
<evidence type="ECO:0000259" key="10">
    <source>
        <dbReference type="PROSITE" id="PS50287"/>
    </source>
</evidence>
<evidence type="ECO:0000313" key="12">
    <source>
        <dbReference type="EMBL" id="KAH0519576.1"/>
    </source>
</evidence>
<dbReference type="PROSITE" id="PS00135">
    <property type="entry name" value="TRYPSIN_SER"/>
    <property type="match status" value="1"/>
</dbReference>
<dbReference type="Proteomes" id="UP000710432">
    <property type="component" value="Unassembled WGS sequence"/>
</dbReference>
<dbReference type="SMART" id="SM00020">
    <property type="entry name" value="Tryp_SPc"/>
    <property type="match status" value="1"/>
</dbReference>
<evidence type="ECO:0000256" key="8">
    <source>
        <dbReference type="SAM" id="MobiDB-lite"/>
    </source>
</evidence>
<dbReference type="Gene3D" id="2.60.40.10">
    <property type="entry name" value="Immunoglobulins"/>
    <property type="match status" value="2"/>
</dbReference>
<dbReference type="AlphaFoldDB" id="A0A8J6L268"/>
<keyword evidence="4" id="KW-1015">Disulfide bond</keyword>
<dbReference type="Gene3D" id="2.40.10.10">
    <property type="entry name" value="Trypsin-like serine proteases"/>
    <property type="match status" value="1"/>
</dbReference>
<feature type="region of interest" description="Disordered" evidence="8">
    <location>
        <begin position="526"/>
        <end position="557"/>
    </location>
</feature>
<evidence type="ECO:0000256" key="4">
    <source>
        <dbReference type="ARBA" id="ARBA00023157"/>
    </source>
</evidence>
<evidence type="ECO:0000256" key="1">
    <source>
        <dbReference type="ARBA" id="ARBA00022670"/>
    </source>
</evidence>
<evidence type="ECO:0000313" key="13">
    <source>
        <dbReference type="Proteomes" id="UP000710432"/>
    </source>
</evidence>
<dbReference type="PRINTS" id="PR00722">
    <property type="entry name" value="CHYMOTRYPSIN"/>
</dbReference>
<feature type="domain" description="SRCR" evidence="10">
    <location>
        <begin position="78"/>
        <end position="113"/>
    </location>
</feature>
<dbReference type="InterPro" id="IPR001190">
    <property type="entry name" value="SRCR"/>
</dbReference>
<evidence type="ECO:0000259" key="11">
    <source>
        <dbReference type="PROSITE" id="PS50835"/>
    </source>
</evidence>
<keyword evidence="3" id="KW-0720">Serine protease</keyword>
<dbReference type="InterPro" id="IPR007110">
    <property type="entry name" value="Ig-like_dom"/>
</dbReference>
<dbReference type="InterPro" id="IPR036772">
    <property type="entry name" value="SRCR-like_dom_sf"/>
</dbReference>
<name>A0A8J6L268_MICOH</name>
<evidence type="ECO:0000256" key="5">
    <source>
        <dbReference type="ARBA" id="ARBA00023180"/>
    </source>
</evidence>
<dbReference type="InterPro" id="IPR036179">
    <property type="entry name" value="Ig-like_dom_sf"/>
</dbReference>
<protein>
    <submittedName>
        <fullName evidence="12">Down syndrome cell adhesion molecule-like protein 1</fullName>
    </submittedName>
</protein>
<gene>
    <name evidence="12" type="ORF">LTLLF_111630</name>
</gene>
<keyword evidence="5" id="KW-0325">Glycoprotein</keyword>
<dbReference type="GO" id="GO:0004252">
    <property type="term" value="F:serine-type endopeptidase activity"/>
    <property type="evidence" value="ECO:0007669"/>
    <property type="project" value="InterPro"/>
</dbReference>
<evidence type="ECO:0000256" key="2">
    <source>
        <dbReference type="ARBA" id="ARBA00022801"/>
    </source>
</evidence>
<dbReference type="SUPFAM" id="SSF56487">
    <property type="entry name" value="SRCR-like"/>
    <property type="match status" value="1"/>
</dbReference>
<dbReference type="Pfam" id="PF15494">
    <property type="entry name" value="SRCR_2"/>
    <property type="match status" value="1"/>
</dbReference>
<feature type="domain" description="Peptidase S1" evidence="9">
    <location>
        <begin position="80"/>
        <end position="319"/>
    </location>
</feature>
<dbReference type="FunFam" id="2.60.40.10:FF:000264">
    <property type="entry name" value="Down syndrome cell adhesion molecule like 1"/>
    <property type="match status" value="1"/>
</dbReference>
<evidence type="ECO:0000256" key="6">
    <source>
        <dbReference type="ARBA" id="ARBA00024195"/>
    </source>
</evidence>
<evidence type="ECO:0000259" key="9">
    <source>
        <dbReference type="PROSITE" id="PS50240"/>
    </source>
</evidence>
<dbReference type="GO" id="GO:0006508">
    <property type="term" value="P:proteolysis"/>
    <property type="evidence" value="ECO:0007669"/>
    <property type="project" value="UniProtKB-KW"/>
</dbReference>
<keyword evidence="2" id="KW-0378">Hydrolase</keyword>
<dbReference type="PROSITE" id="PS50835">
    <property type="entry name" value="IG_LIKE"/>
    <property type="match status" value="1"/>
</dbReference>
<dbReference type="InterPro" id="IPR033116">
    <property type="entry name" value="TRYPSIN_SER"/>
</dbReference>
<sequence length="606" mass="67425">MAPGRVHAIPSEDLESVRAEVPLLNVRVYFWRGHTGIKHKEPIESCSNHAVRCDGVADCKMKTDELGCVRFDWDRSLLKVYSGSSGEWLPVCSSSWSDSDSDRTCQQLGFNSAYRTSAVAHRDVTSSFLLSKYNSTIQESLYRTQEMVLEGWKVYAGTSNLHQLPEAASISQIIINGNYTDKQDDYDIALMRLSKPLTLSCDFSRSHWFLILSPHIHLTEEKTSIYLREVQVNLIDFKKCNGYSVYDSYLTPRMMCAGDLRGGRDSCQGDSGGPLVCEQNNRWYLAGVTSWGTGCGQRNKPGVYTKVTEVLPWIYSKMELLLAAFAWRPLHPPLPLLYMKLALTVSKVTIFIKNSYSNASCIFIKLIFLKRSRPEDVGTSLYFVNDSLQQVTFSSSVGVVVPCPAAGSPSAALRWYLATGDDIYDVPHIRHVHANGTLQLYPFSPSAFNSFIHDNDYFCTAENAAGKIRSPNIRIKAVFREPYTVRVEDQRSMRGNVAVFKCLIPSSVQEYVSVVSWEKDTVSITPESERAEKTAEEAETVKARGPEDGGGAGLGSWDNLVDEPMNGVARNDVALVITGVYTHGVRELGVPVAECSAPDSNRFVLC</sequence>
<dbReference type="InterPro" id="IPR001314">
    <property type="entry name" value="Peptidase_S1A"/>
</dbReference>
<dbReference type="InterPro" id="IPR043504">
    <property type="entry name" value="Peptidase_S1_PA_chymotrypsin"/>
</dbReference>